<reference evidence="2 3" key="1">
    <citation type="journal article" date="2014" name="Agronomy (Basel)">
        <title>A Draft Genome Sequence for Ensete ventricosum, the Drought-Tolerant Tree Against Hunger.</title>
        <authorList>
            <person name="Harrison J."/>
            <person name="Moore K.A."/>
            <person name="Paszkiewicz K."/>
            <person name="Jones T."/>
            <person name="Grant M."/>
            <person name="Ambacheew D."/>
            <person name="Muzemil S."/>
            <person name="Studholme D.J."/>
        </authorList>
    </citation>
    <scope>NUCLEOTIDE SEQUENCE [LARGE SCALE GENOMIC DNA]</scope>
</reference>
<evidence type="ECO:0000256" key="1">
    <source>
        <dbReference type="SAM" id="MobiDB-lite"/>
    </source>
</evidence>
<dbReference type="AlphaFoldDB" id="A0A427A8F8"/>
<organism evidence="2 3">
    <name type="scientific">Ensete ventricosum</name>
    <name type="common">Abyssinian banana</name>
    <name type="synonym">Musa ensete</name>
    <dbReference type="NCBI Taxonomy" id="4639"/>
    <lineage>
        <taxon>Eukaryota</taxon>
        <taxon>Viridiplantae</taxon>
        <taxon>Streptophyta</taxon>
        <taxon>Embryophyta</taxon>
        <taxon>Tracheophyta</taxon>
        <taxon>Spermatophyta</taxon>
        <taxon>Magnoliopsida</taxon>
        <taxon>Liliopsida</taxon>
        <taxon>Zingiberales</taxon>
        <taxon>Musaceae</taxon>
        <taxon>Ensete</taxon>
    </lineage>
</organism>
<dbReference type="EMBL" id="AMZH03003385">
    <property type="protein sequence ID" value="RRT72510.1"/>
    <property type="molecule type" value="Genomic_DNA"/>
</dbReference>
<feature type="region of interest" description="Disordered" evidence="1">
    <location>
        <begin position="28"/>
        <end position="56"/>
    </location>
</feature>
<proteinExistence type="predicted"/>
<accession>A0A427A8F8</accession>
<gene>
    <name evidence="2" type="ORF">B296_00020444</name>
</gene>
<sequence>MCSTPTAQPCGPTMIAKQAVKYPVPVSKSQAESERAVLEEGGAERTGTREGDGGYRRSVAAGVRRSEHGPGAAVYNLLDRGTVVALADAATGKCHPRGLHPRQVAASRSAREVACVGRRLGAPSAANASRTSILDRAAQLRHILVLARPSRPI</sequence>
<comment type="caution">
    <text evidence="2">The sequence shown here is derived from an EMBL/GenBank/DDBJ whole genome shotgun (WGS) entry which is preliminary data.</text>
</comment>
<evidence type="ECO:0000313" key="2">
    <source>
        <dbReference type="EMBL" id="RRT72510.1"/>
    </source>
</evidence>
<name>A0A427A8F8_ENSVE</name>
<protein>
    <submittedName>
        <fullName evidence="2">Uncharacterized protein</fullName>
    </submittedName>
</protein>
<feature type="compositionally biased region" description="Basic and acidic residues" evidence="1">
    <location>
        <begin position="31"/>
        <end position="55"/>
    </location>
</feature>
<dbReference type="Proteomes" id="UP000287651">
    <property type="component" value="Unassembled WGS sequence"/>
</dbReference>
<evidence type="ECO:0000313" key="3">
    <source>
        <dbReference type="Proteomes" id="UP000287651"/>
    </source>
</evidence>